<dbReference type="InterPro" id="IPR036390">
    <property type="entry name" value="WH_DNA-bd_sf"/>
</dbReference>
<dbReference type="InterPro" id="IPR001845">
    <property type="entry name" value="HTH_ArsR_DNA-bd_dom"/>
</dbReference>
<dbReference type="PANTHER" id="PTHR38600">
    <property type="entry name" value="TRANSCRIPTIONAL REGULATORY PROTEIN"/>
    <property type="match status" value="1"/>
</dbReference>
<dbReference type="SMART" id="SM00418">
    <property type="entry name" value="HTH_ARSR"/>
    <property type="match status" value="1"/>
</dbReference>
<dbReference type="Gene3D" id="1.10.10.10">
    <property type="entry name" value="Winged helix-like DNA-binding domain superfamily/Winged helix DNA-binding domain"/>
    <property type="match status" value="1"/>
</dbReference>
<dbReference type="SUPFAM" id="SSF46785">
    <property type="entry name" value="Winged helix' DNA-binding domain"/>
    <property type="match status" value="1"/>
</dbReference>
<organism evidence="2 3">
    <name type="scientific">Candidatus Nitrohelix vancouverensis</name>
    <dbReference type="NCBI Taxonomy" id="2705534"/>
    <lineage>
        <taxon>Bacteria</taxon>
        <taxon>Pseudomonadati</taxon>
        <taxon>Nitrospinota/Tectimicrobiota group</taxon>
        <taxon>Nitrospinota</taxon>
        <taxon>Nitrospinia</taxon>
        <taxon>Nitrospinales</taxon>
        <taxon>Nitrospinaceae</taxon>
        <taxon>Candidatus Nitrohelix</taxon>
    </lineage>
</organism>
<gene>
    <name evidence="2" type="ORF">G3M78_00755</name>
</gene>
<dbReference type="GO" id="GO:0003700">
    <property type="term" value="F:DNA-binding transcription factor activity"/>
    <property type="evidence" value="ECO:0007669"/>
    <property type="project" value="InterPro"/>
</dbReference>
<protein>
    <submittedName>
        <fullName evidence="2">Winged helix-turn-helix transcriptional regulator</fullName>
    </submittedName>
</protein>
<feature type="domain" description="HTH arsR-type" evidence="1">
    <location>
        <begin position="1"/>
        <end position="87"/>
    </location>
</feature>
<reference evidence="3" key="1">
    <citation type="submission" date="2020-02" db="EMBL/GenBank/DDBJ databases">
        <title>Genomic and physiological characterization of two novel Nitrospinaceae genera.</title>
        <authorList>
            <person name="Mueller A.J."/>
            <person name="Jung M.-Y."/>
            <person name="Strachan C.R."/>
            <person name="Herbold C.W."/>
            <person name="Kirkegaard R.H."/>
            <person name="Daims H."/>
        </authorList>
    </citation>
    <scope>NUCLEOTIDE SEQUENCE [LARGE SCALE GENOMIC DNA]</scope>
</reference>
<dbReference type="NCBIfam" id="NF033788">
    <property type="entry name" value="HTH_metalloreg"/>
    <property type="match status" value="1"/>
</dbReference>
<proteinExistence type="predicted"/>
<dbReference type="PROSITE" id="PS50987">
    <property type="entry name" value="HTH_ARSR_2"/>
    <property type="match status" value="1"/>
</dbReference>
<evidence type="ECO:0000313" key="3">
    <source>
        <dbReference type="Proteomes" id="UP000594464"/>
    </source>
</evidence>
<sequence>MDRFAALAEPNRRRMIELIVANGEMASTDISNEFDISAPAVSQHLKVLREADLVKMEKRAQQRIYSLNPQGVDEMWEWLNQMRKFWSERFDALDALLLKEHYKPEGKNK</sequence>
<dbReference type="KEGG" id="nva:G3M78_00755"/>
<dbReference type="InterPro" id="IPR036388">
    <property type="entry name" value="WH-like_DNA-bd_sf"/>
</dbReference>
<dbReference type="InterPro" id="IPR011991">
    <property type="entry name" value="ArsR-like_HTH"/>
</dbReference>
<dbReference type="Pfam" id="PF01022">
    <property type="entry name" value="HTH_5"/>
    <property type="match status" value="1"/>
</dbReference>
<accession>A0A7T0G4S9</accession>
<dbReference type="Proteomes" id="UP000594464">
    <property type="component" value="Chromosome"/>
</dbReference>
<dbReference type="PANTHER" id="PTHR38600:SF2">
    <property type="entry name" value="SLL0088 PROTEIN"/>
    <property type="match status" value="1"/>
</dbReference>
<dbReference type="AlphaFoldDB" id="A0A7T0G4S9"/>
<name>A0A7T0G4S9_9BACT</name>
<evidence type="ECO:0000313" key="2">
    <source>
        <dbReference type="EMBL" id="QPJ66723.1"/>
    </source>
</evidence>
<dbReference type="PRINTS" id="PR00778">
    <property type="entry name" value="HTHARSR"/>
</dbReference>
<dbReference type="EMBL" id="CP048620">
    <property type="protein sequence ID" value="QPJ66723.1"/>
    <property type="molecule type" value="Genomic_DNA"/>
</dbReference>
<evidence type="ECO:0000259" key="1">
    <source>
        <dbReference type="PROSITE" id="PS50987"/>
    </source>
</evidence>
<dbReference type="CDD" id="cd00090">
    <property type="entry name" value="HTH_ARSR"/>
    <property type="match status" value="1"/>
</dbReference>